<feature type="transmembrane region" description="Helical" evidence="8">
    <location>
        <begin position="348"/>
        <end position="368"/>
    </location>
</feature>
<organism evidence="10 11">
    <name type="scientific">Pelomonas candidula</name>
    <dbReference type="NCBI Taxonomy" id="3299025"/>
    <lineage>
        <taxon>Bacteria</taxon>
        <taxon>Pseudomonadati</taxon>
        <taxon>Pseudomonadota</taxon>
        <taxon>Betaproteobacteria</taxon>
        <taxon>Burkholderiales</taxon>
        <taxon>Sphaerotilaceae</taxon>
        <taxon>Roseateles</taxon>
    </lineage>
</organism>
<name>A0ABW7HJH8_9BURK</name>
<feature type="domain" description="ArnT-like N-terminal" evidence="9">
    <location>
        <begin position="52"/>
        <end position="262"/>
    </location>
</feature>
<comment type="caution">
    <text evidence="10">The sequence shown here is derived from an EMBL/GenBank/DDBJ whole genome shotgun (WGS) entry which is preliminary data.</text>
</comment>
<accession>A0ABW7HJH8</accession>
<keyword evidence="11" id="KW-1185">Reference proteome</keyword>
<keyword evidence="3 10" id="KW-0328">Glycosyltransferase</keyword>
<feature type="transmembrane region" description="Helical" evidence="8">
    <location>
        <begin position="324"/>
        <end position="341"/>
    </location>
</feature>
<evidence type="ECO:0000259" key="9">
    <source>
        <dbReference type="Pfam" id="PF02366"/>
    </source>
</evidence>
<evidence type="ECO:0000313" key="10">
    <source>
        <dbReference type="EMBL" id="MFG6489987.1"/>
    </source>
</evidence>
<evidence type="ECO:0000256" key="8">
    <source>
        <dbReference type="SAM" id="Phobius"/>
    </source>
</evidence>
<dbReference type="PANTHER" id="PTHR33908:SF3">
    <property type="entry name" value="UNDECAPRENYL PHOSPHATE-ALPHA-4-AMINO-4-DEOXY-L-ARABINOSE ARABINOSYL TRANSFERASE"/>
    <property type="match status" value="1"/>
</dbReference>
<dbReference type="InterPro" id="IPR050297">
    <property type="entry name" value="LipidA_mod_glycosyltrf_83"/>
</dbReference>
<feature type="transmembrane region" description="Helical" evidence="8">
    <location>
        <begin position="191"/>
        <end position="220"/>
    </location>
</feature>
<evidence type="ECO:0000256" key="5">
    <source>
        <dbReference type="ARBA" id="ARBA00022692"/>
    </source>
</evidence>
<dbReference type="RefSeq" id="WP_394416637.1">
    <property type="nucleotide sequence ID" value="NZ_JBIGIC010000017.1"/>
</dbReference>
<dbReference type="PANTHER" id="PTHR33908">
    <property type="entry name" value="MANNOSYLTRANSFERASE YKCB-RELATED"/>
    <property type="match status" value="1"/>
</dbReference>
<sequence>MELHVNPAAEGLSAPAPGRAWPMTRPQLAICGLLALLLVLRLAAMAGLPLMDTTEARYGEIGRKMMVFDDWVTPWFDIGVPFWGKPPMSFWATAASMRLLGISEFAARLPHLLCGGGIALLVWQFARRRGDAREALLAVALLGGAALFFVSVGAVMTDTVMVLCTTAALCSFWFALHAADEARRRRHGWMFFIALGMGLLAKGPVAVVLAGLPVVLWTMLQRRVGDTWRALPWLRGSLLALALAAPWYLLAEQRTPGFINYFIVGEHWHRFFTPGWSGDRYGHAHQMPIGSIWVFAWGALLPWSLLVPLAAWRWRRVRVADEQASLRLYLWLWALLPLLFFTAARNIIWTYALPSLPAVALLMARWLVLRSAHAEAWVAAGLAAALLGGVVGLGRLGLDRHQDQRSARHLVQAYLAEAKAGEPLLYLAQRPYSAAFYSQGRALQIPGLAALPAALGQQAGYVALESKLDMTQDLQDIGLQLEHRVCCFGDEQLLRVRAKAP</sequence>
<feature type="transmembrane region" description="Helical" evidence="8">
    <location>
        <begin position="28"/>
        <end position="48"/>
    </location>
</feature>
<feature type="transmembrane region" description="Helical" evidence="8">
    <location>
        <begin position="160"/>
        <end position="179"/>
    </location>
</feature>
<dbReference type="Proteomes" id="UP001606134">
    <property type="component" value="Unassembled WGS sequence"/>
</dbReference>
<dbReference type="EC" id="2.4.-.-" evidence="10"/>
<gene>
    <name evidence="10" type="ORF">ACG04R_25145</name>
</gene>
<keyword evidence="6 8" id="KW-1133">Transmembrane helix</keyword>
<feature type="transmembrane region" description="Helical" evidence="8">
    <location>
        <begin position="135"/>
        <end position="154"/>
    </location>
</feature>
<dbReference type="Pfam" id="PF02366">
    <property type="entry name" value="PMT"/>
    <property type="match status" value="1"/>
</dbReference>
<dbReference type="InterPro" id="IPR003342">
    <property type="entry name" value="ArnT-like_N"/>
</dbReference>
<keyword evidence="2" id="KW-1003">Cell membrane</keyword>
<evidence type="ECO:0000256" key="1">
    <source>
        <dbReference type="ARBA" id="ARBA00004651"/>
    </source>
</evidence>
<evidence type="ECO:0000256" key="6">
    <source>
        <dbReference type="ARBA" id="ARBA00022989"/>
    </source>
</evidence>
<feature type="transmembrane region" description="Helical" evidence="8">
    <location>
        <begin position="105"/>
        <end position="123"/>
    </location>
</feature>
<evidence type="ECO:0000256" key="4">
    <source>
        <dbReference type="ARBA" id="ARBA00022679"/>
    </source>
</evidence>
<keyword evidence="7 8" id="KW-0472">Membrane</keyword>
<protein>
    <submittedName>
        <fullName evidence="10">ArnT family glycosyltransferase</fullName>
        <ecNumber evidence="10">2.4.-.-</ecNumber>
    </submittedName>
</protein>
<evidence type="ECO:0000256" key="2">
    <source>
        <dbReference type="ARBA" id="ARBA00022475"/>
    </source>
</evidence>
<keyword evidence="5 8" id="KW-0812">Transmembrane</keyword>
<dbReference type="EMBL" id="JBIGIC010000017">
    <property type="protein sequence ID" value="MFG6489987.1"/>
    <property type="molecule type" value="Genomic_DNA"/>
</dbReference>
<keyword evidence="4 10" id="KW-0808">Transferase</keyword>
<evidence type="ECO:0000256" key="7">
    <source>
        <dbReference type="ARBA" id="ARBA00023136"/>
    </source>
</evidence>
<feature type="transmembrane region" description="Helical" evidence="8">
    <location>
        <begin position="232"/>
        <end position="250"/>
    </location>
</feature>
<feature type="transmembrane region" description="Helical" evidence="8">
    <location>
        <begin position="292"/>
        <end position="312"/>
    </location>
</feature>
<proteinExistence type="predicted"/>
<reference evidence="10 11" key="1">
    <citation type="submission" date="2024-08" db="EMBL/GenBank/DDBJ databases">
        <authorList>
            <person name="Lu H."/>
        </authorList>
    </citation>
    <scope>NUCLEOTIDE SEQUENCE [LARGE SCALE GENOMIC DNA]</scope>
    <source>
        <strain evidence="10 11">BYS78W</strain>
    </source>
</reference>
<dbReference type="GO" id="GO:0016757">
    <property type="term" value="F:glycosyltransferase activity"/>
    <property type="evidence" value="ECO:0007669"/>
    <property type="project" value="UniProtKB-KW"/>
</dbReference>
<feature type="transmembrane region" description="Helical" evidence="8">
    <location>
        <begin position="374"/>
        <end position="398"/>
    </location>
</feature>
<evidence type="ECO:0000313" key="11">
    <source>
        <dbReference type="Proteomes" id="UP001606134"/>
    </source>
</evidence>
<evidence type="ECO:0000256" key="3">
    <source>
        <dbReference type="ARBA" id="ARBA00022676"/>
    </source>
</evidence>
<comment type="subcellular location">
    <subcellularLocation>
        <location evidence="1">Cell membrane</location>
        <topology evidence="1">Multi-pass membrane protein</topology>
    </subcellularLocation>
</comment>